<sequence length="109" mass="12878">MMNLKLFKSHKSQSESRLFIFFKRAAKKTFFVGLGLSHDLEFFFNDLDFILGLLNNSDLLLYENLAVSKKFPDLNFLHKKIMKIPKKIRKDLLGFKKIKTDQLLMESVY</sequence>
<accession>A0A3M7PSX0</accession>
<gene>
    <name evidence="1" type="ORF">BpHYR1_050870</name>
</gene>
<organism evidence="1 2">
    <name type="scientific">Brachionus plicatilis</name>
    <name type="common">Marine rotifer</name>
    <name type="synonym">Brachionus muelleri</name>
    <dbReference type="NCBI Taxonomy" id="10195"/>
    <lineage>
        <taxon>Eukaryota</taxon>
        <taxon>Metazoa</taxon>
        <taxon>Spiralia</taxon>
        <taxon>Gnathifera</taxon>
        <taxon>Rotifera</taxon>
        <taxon>Eurotatoria</taxon>
        <taxon>Monogononta</taxon>
        <taxon>Pseudotrocha</taxon>
        <taxon>Ploima</taxon>
        <taxon>Brachionidae</taxon>
        <taxon>Brachionus</taxon>
    </lineage>
</organism>
<keyword evidence="2" id="KW-1185">Reference proteome</keyword>
<evidence type="ECO:0000313" key="1">
    <source>
        <dbReference type="EMBL" id="RNA02150.1"/>
    </source>
</evidence>
<dbReference type="EMBL" id="REGN01009026">
    <property type="protein sequence ID" value="RNA02150.1"/>
    <property type="molecule type" value="Genomic_DNA"/>
</dbReference>
<reference evidence="1 2" key="1">
    <citation type="journal article" date="2018" name="Sci. Rep.">
        <title>Genomic signatures of local adaptation to the degree of environmental predictability in rotifers.</title>
        <authorList>
            <person name="Franch-Gras L."/>
            <person name="Hahn C."/>
            <person name="Garcia-Roger E.M."/>
            <person name="Carmona M.J."/>
            <person name="Serra M."/>
            <person name="Gomez A."/>
        </authorList>
    </citation>
    <scope>NUCLEOTIDE SEQUENCE [LARGE SCALE GENOMIC DNA]</scope>
    <source>
        <strain evidence="1">HYR1</strain>
    </source>
</reference>
<protein>
    <submittedName>
        <fullName evidence="1">Uncharacterized protein</fullName>
    </submittedName>
</protein>
<evidence type="ECO:0000313" key="2">
    <source>
        <dbReference type="Proteomes" id="UP000276133"/>
    </source>
</evidence>
<dbReference type="AlphaFoldDB" id="A0A3M7PSX0"/>
<comment type="caution">
    <text evidence="1">The sequence shown here is derived from an EMBL/GenBank/DDBJ whole genome shotgun (WGS) entry which is preliminary data.</text>
</comment>
<dbReference type="Proteomes" id="UP000276133">
    <property type="component" value="Unassembled WGS sequence"/>
</dbReference>
<name>A0A3M7PSX0_BRAPC</name>
<proteinExistence type="predicted"/>